<reference evidence="1" key="1">
    <citation type="journal article" date="2014" name="Front. Microbiol.">
        <title>High frequency of phylogenetically diverse reductive dehalogenase-homologous genes in deep subseafloor sedimentary metagenomes.</title>
        <authorList>
            <person name="Kawai M."/>
            <person name="Futagami T."/>
            <person name="Toyoda A."/>
            <person name="Takaki Y."/>
            <person name="Nishi S."/>
            <person name="Hori S."/>
            <person name="Arai W."/>
            <person name="Tsubouchi T."/>
            <person name="Morono Y."/>
            <person name="Uchiyama I."/>
            <person name="Ito T."/>
            <person name="Fujiyama A."/>
            <person name="Inagaki F."/>
            <person name="Takami H."/>
        </authorList>
    </citation>
    <scope>NUCLEOTIDE SEQUENCE</scope>
    <source>
        <strain evidence="1">Expedition CK06-06</strain>
    </source>
</reference>
<evidence type="ECO:0000313" key="1">
    <source>
        <dbReference type="EMBL" id="GAF80390.1"/>
    </source>
</evidence>
<name>X0TW82_9ZZZZ</name>
<organism evidence="1">
    <name type="scientific">marine sediment metagenome</name>
    <dbReference type="NCBI Taxonomy" id="412755"/>
    <lineage>
        <taxon>unclassified sequences</taxon>
        <taxon>metagenomes</taxon>
        <taxon>ecological metagenomes</taxon>
    </lineage>
</organism>
<protein>
    <submittedName>
        <fullName evidence="1">Uncharacterized protein</fullName>
    </submittedName>
</protein>
<gene>
    <name evidence="1" type="ORF">S01H1_08951</name>
</gene>
<dbReference type="EMBL" id="BARS01004578">
    <property type="protein sequence ID" value="GAF80390.1"/>
    <property type="molecule type" value="Genomic_DNA"/>
</dbReference>
<accession>X0TW82</accession>
<comment type="caution">
    <text evidence="1">The sequence shown here is derived from an EMBL/GenBank/DDBJ whole genome shotgun (WGS) entry which is preliminary data.</text>
</comment>
<dbReference type="AlphaFoldDB" id="X0TW82"/>
<sequence length="82" mass="9925">MEWTTNQTPTKNWIYRDYAGNPINPNSIDWIYPKDTLARARWDVNRKSRRLGIDILRAVRGIQRWLYAWILNINLKLLRGRK</sequence>
<proteinExistence type="predicted"/>